<feature type="transmembrane region" description="Helical" evidence="7">
    <location>
        <begin position="199"/>
        <end position="227"/>
    </location>
</feature>
<feature type="transmembrane region" description="Helical" evidence="7">
    <location>
        <begin position="447"/>
        <end position="472"/>
    </location>
</feature>
<comment type="similarity">
    <text evidence="7">Belongs to the complex I subunit 2 family.</text>
</comment>
<feature type="transmembrane region" description="Helical" evidence="7">
    <location>
        <begin position="6"/>
        <end position="29"/>
    </location>
</feature>
<feature type="transmembrane region" description="Helical" evidence="7">
    <location>
        <begin position="36"/>
        <end position="55"/>
    </location>
</feature>
<dbReference type="GO" id="GO:0042773">
    <property type="term" value="P:ATP synthesis coupled electron transport"/>
    <property type="evidence" value="ECO:0007669"/>
    <property type="project" value="InterPro"/>
</dbReference>
<dbReference type="PANTHER" id="PTHR22773">
    <property type="entry name" value="NADH DEHYDROGENASE"/>
    <property type="match status" value="1"/>
</dbReference>
<comment type="function">
    <text evidence="7">NDH-1 shuttles electrons from NADH, via FMN and iron-sulfur (Fe-S) centers, to quinones in the respiratory chain. The immediate electron acceptor for the enzyme in this species is believed to be ubiquinone. Couples the redox reaction to proton translocation (for every two electrons transferred, four hydrogen ions are translocated across the cytoplasmic membrane), and thus conserves the redox energy in a proton gradient.</text>
</comment>
<feature type="transmembrane region" description="Helical" evidence="7">
    <location>
        <begin position="414"/>
        <end position="435"/>
    </location>
</feature>
<keyword evidence="7" id="KW-1278">Translocase</keyword>
<proteinExistence type="inferred from homology"/>
<dbReference type="HAMAP" id="MF_00445">
    <property type="entry name" value="NDH1_NuoN_1"/>
    <property type="match status" value="1"/>
</dbReference>
<keyword evidence="3 7" id="KW-1133">Transmembrane helix</keyword>
<dbReference type="AlphaFoldDB" id="A0A451D9H2"/>
<organism evidence="10 11">
    <name type="scientific">Candidatus Erwinia haradaeae</name>
    <dbReference type="NCBI Taxonomy" id="1922217"/>
    <lineage>
        <taxon>Bacteria</taxon>
        <taxon>Pseudomonadati</taxon>
        <taxon>Pseudomonadota</taxon>
        <taxon>Gammaproteobacteria</taxon>
        <taxon>Enterobacterales</taxon>
        <taxon>Erwiniaceae</taxon>
        <taxon>Erwinia</taxon>
    </lineage>
</organism>
<protein>
    <recommendedName>
        <fullName evidence="7">NADH-quinone oxidoreductase subunit N</fullName>
        <ecNumber evidence="7">7.1.1.-</ecNumber>
    </recommendedName>
    <alternativeName>
        <fullName evidence="7">NADH dehydrogenase I subunit N</fullName>
    </alternativeName>
    <alternativeName>
        <fullName evidence="7">NDH-1 subunit N</fullName>
    </alternativeName>
</protein>
<dbReference type="NCBIfam" id="NF004439">
    <property type="entry name" value="PRK05777.1-1"/>
    <property type="match status" value="1"/>
</dbReference>
<dbReference type="GO" id="GO:0050136">
    <property type="term" value="F:NADH dehydrogenase (quinone) (non-electrogenic) activity"/>
    <property type="evidence" value="ECO:0007669"/>
    <property type="project" value="UniProtKB-UniRule"/>
</dbReference>
<dbReference type="InterPro" id="IPR001750">
    <property type="entry name" value="ND/Mrp_TM"/>
</dbReference>
<comment type="function">
    <text evidence="5">NDH-1 shuttles electrons from NADH, via FMN and iron-sulfur (Fe-S) centers, to quinones in the respiratory chain. Couples the redox reaction to proton translocation (for every two electrons transferred, four hydrogen ions are translocated across the cytoplasmic membrane), and thus conserves the redox energy in a proton gradient.</text>
</comment>
<evidence type="ECO:0000256" key="2">
    <source>
        <dbReference type="ARBA" id="ARBA00022692"/>
    </source>
</evidence>
<feature type="transmembrane region" description="Helical" evidence="7">
    <location>
        <begin position="324"/>
        <end position="352"/>
    </location>
</feature>
<name>A0A451D9H2_9GAMM</name>
<dbReference type="GO" id="GO:0048038">
    <property type="term" value="F:quinone binding"/>
    <property type="evidence" value="ECO:0007669"/>
    <property type="project" value="UniProtKB-KW"/>
</dbReference>
<feature type="domain" description="NADH:quinone oxidoreductase/Mrp antiporter transmembrane" evidence="9">
    <location>
        <begin position="122"/>
        <end position="420"/>
    </location>
</feature>
<dbReference type="GO" id="GO:0012505">
    <property type="term" value="C:endomembrane system"/>
    <property type="evidence" value="ECO:0007669"/>
    <property type="project" value="UniProtKB-SubCell"/>
</dbReference>
<evidence type="ECO:0000256" key="1">
    <source>
        <dbReference type="ARBA" id="ARBA00004127"/>
    </source>
</evidence>
<keyword evidence="7" id="KW-1003">Cell membrane</keyword>
<comment type="catalytic activity">
    <reaction evidence="7">
        <text>a quinone + NADH + 5 H(+)(in) = a quinol + NAD(+) + 4 H(+)(out)</text>
        <dbReference type="Rhea" id="RHEA:57888"/>
        <dbReference type="ChEBI" id="CHEBI:15378"/>
        <dbReference type="ChEBI" id="CHEBI:24646"/>
        <dbReference type="ChEBI" id="CHEBI:57540"/>
        <dbReference type="ChEBI" id="CHEBI:57945"/>
        <dbReference type="ChEBI" id="CHEBI:132124"/>
    </reaction>
</comment>
<evidence type="ECO:0000256" key="7">
    <source>
        <dbReference type="HAMAP-Rule" id="MF_00445"/>
    </source>
</evidence>
<evidence type="ECO:0000256" key="8">
    <source>
        <dbReference type="RuleBase" id="RU000320"/>
    </source>
</evidence>
<comment type="subunit">
    <text evidence="6">Composed of 13 different subunits. Subunits NuoA, H, J, K, L, M, N constitute the membrane sector of the complex.</text>
</comment>
<feature type="transmembrane region" description="Helical" evidence="7">
    <location>
        <begin position="372"/>
        <end position="394"/>
    </location>
</feature>
<dbReference type="OrthoDB" id="9768329at2"/>
<keyword evidence="7" id="KW-0813">Transport</keyword>
<feature type="transmembrane region" description="Helical" evidence="7">
    <location>
        <begin position="160"/>
        <end position="179"/>
    </location>
</feature>
<gene>
    <name evidence="7 10" type="primary">nuoN</name>
    <name evidence="10" type="ORF">ERCIKOCA2762_070</name>
</gene>
<evidence type="ECO:0000256" key="6">
    <source>
        <dbReference type="ARBA" id="ARBA00025811"/>
    </source>
</evidence>
<evidence type="ECO:0000256" key="5">
    <source>
        <dbReference type="ARBA" id="ARBA00025189"/>
    </source>
</evidence>
<evidence type="ECO:0000256" key="4">
    <source>
        <dbReference type="ARBA" id="ARBA00023136"/>
    </source>
</evidence>
<keyword evidence="2 7" id="KW-0812">Transmembrane</keyword>
<dbReference type="Proteomes" id="UP000294368">
    <property type="component" value="Chromosome"/>
</dbReference>
<evidence type="ECO:0000313" key="10">
    <source>
        <dbReference type="EMBL" id="VFP82822.1"/>
    </source>
</evidence>
<dbReference type="Pfam" id="PF00361">
    <property type="entry name" value="Proton_antipo_M"/>
    <property type="match status" value="1"/>
</dbReference>
<feature type="transmembrane region" description="Helical" evidence="7">
    <location>
        <begin position="75"/>
        <end position="93"/>
    </location>
</feature>
<accession>A0A451D9H2</accession>
<dbReference type="EC" id="7.1.1.-" evidence="7"/>
<evidence type="ECO:0000259" key="9">
    <source>
        <dbReference type="Pfam" id="PF00361"/>
    </source>
</evidence>
<feature type="transmembrane region" description="Helical" evidence="7">
    <location>
        <begin position="266"/>
        <end position="286"/>
    </location>
</feature>
<keyword evidence="7" id="KW-0520">NAD</keyword>
<feature type="transmembrane region" description="Helical" evidence="7">
    <location>
        <begin position="298"/>
        <end position="318"/>
    </location>
</feature>
<dbReference type="EMBL" id="LR217715">
    <property type="protein sequence ID" value="VFP82822.1"/>
    <property type="molecule type" value="Genomic_DNA"/>
</dbReference>
<dbReference type="GO" id="GO:0005886">
    <property type="term" value="C:plasma membrane"/>
    <property type="evidence" value="ECO:0007669"/>
    <property type="project" value="UniProtKB-SubCell"/>
</dbReference>
<dbReference type="InterPro" id="IPR010096">
    <property type="entry name" value="NADH-Q_OxRdtase_suN/2"/>
</dbReference>
<dbReference type="RefSeq" id="WP_157988253.1">
    <property type="nucleotide sequence ID" value="NZ_LR217715.1"/>
</dbReference>
<sequence>MIFNYQQFIALLPVFILAFIIVIMMVSIGIKRNHRINATIAIIGLSLVLFSLYFIAKVGVVDLPPLLRVDRPSTFYASLVILVSLLTCLFAYPWLSSIQENREEFYLLLMISTLGGVVLASANHFAALFLSMELMSLPLCGLIGYVFKSHCSSLEAAFKYTILSAIASAFFLFGTALLYANTGTLDFSELGNTIHSSQIVQPLLIAGFCLILVSFCFKLSLVPFHLWTPDVYQGSASPVGMFLASASKIAVFGAFMRLLICASIKNIPGIGAVLSVIAVASMLLGNLMALRQNNIKRVLGYSSIAHFGYILIICIAMQDTKQLLEAVAICIVSYLFSSVGAFGILSLMKMVIVNQDTDLIGSYRGLFWKHPLLAVLITVNMLSLAGMPMTIGFISKFYLLSLGISSHLWSLSGALILGSSIGVYYYLRIIIILYLPPRNFMDYHPLAYSWVSTPRGIVVCFLAACSFVLGVYPQPMIELAQFVVLNA</sequence>
<feature type="transmembrane region" description="Helical" evidence="7">
    <location>
        <begin position="239"/>
        <end position="260"/>
    </location>
</feature>
<evidence type="ECO:0000313" key="11">
    <source>
        <dbReference type="Proteomes" id="UP000294368"/>
    </source>
</evidence>
<comment type="subcellular location">
    <subcellularLocation>
        <location evidence="7">Cell membrane</location>
        <topology evidence="7">Multi-pass membrane protein</topology>
    </subcellularLocation>
    <subcellularLocation>
        <location evidence="1">Endomembrane system</location>
        <topology evidence="1">Multi-pass membrane protein</topology>
    </subcellularLocation>
    <subcellularLocation>
        <location evidence="8">Membrane</location>
        <topology evidence="8">Multi-pass membrane protein</topology>
    </subcellularLocation>
</comment>
<keyword evidence="7" id="KW-0830">Ubiquinone</keyword>
<keyword evidence="4 7" id="KW-0472">Membrane</keyword>
<dbReference type="GO" id="GO:0008137">
    <property type="term" value="F:NADH dehydrogenase (ubiquinone) activity"/>
    <property type="evidence" value="ECO:0007669"/>
    <property type="project" value="InterPro"/>
</dbReference>
<feature type="transmembrane region" description="Helical" evidence="7">
    <location>
        <begin position="105"/>
        <end position="122"/>
    </location>
</feature>
<keyword evidence="7" id="KW-0874">Quinone</keyword>
<reference evidence="10 11" key="1">
    <citation type="submission" date="2019-02" db="EMBL/GenBank/DDBJ databases">
        <authorList>
            <person name="Manzano-Marin A."/>
            <person name="Manzano-Marin A."/>
        </authorList>
    </citation>
    <scope>NUCLEOTIDE SEQUENCE [LARGE SCALE GENOMIC DNA]</scope>
    <source>
        <strain evidence="10 11">ErCikochiana</strain>
    </source>
</reference>
<keyword evidence="10" id="KW-0560">Oxidoreductase</keyword>
<evidence type="ECO:0000256" key="3">
    <source>
        <dbReference type="ARBA" id="ARBA00022989"/>
    </source>
</evidence>
<comment type="subunit">
    <text evidence="7">NDH-1 is composed of 13 different subunits. Subunits NuoA, H, J, K, L, M, N constitute the membrane sector of the complex.</text>
</comment>
<dbReference type="NCBIfam" id="TIGR01770">
    <property type="entry name" value="NDH_I_N"/>
    <property type="match status" value="1"/>
</dbReference>